<feature type="transmembrane region" description="Helical" evidence="1">
    <location>
        <begin position="142"/>
        <end position="159"/>
    </location>
</feature>
<feature type="transmembrane region" description="Helical" evidence="1">
    <location>
        <begin position="202"/>
        <end position="233"/>
    </location>
</feature>
<dbReference type="GeneID" id="303297512"/>
<feature type="transmembrane region" description="Helical" evidence="1">
    <location>
        <begin position="42"/>
        <end position="75"/>
    </location>
</feature>
<keyword evidence="1" id="KW-1133">Transmembrane helix</keyword>
<feature type="transmembrane region" description="Helical" evidence="1">
    <location>
        <begin position="318"/>
        <end position="342"/>
    </location>
</feature>
<feature type="transmembrane region" description="Helical" evidence="1">
    <location>
        <begin position="118"/>
        <end position="135"/>
    </location>
</feature>
<accession>A0ABW0FDR6</accession>
<feature type="transmembrane region" description="Helical" evidence="1">
    <location>
        <begin position="354"/>
        <end position="387"/>
    </location>
</feature>
<feature type="transmembrane region" description="Helical" evidence="1">
    <location>
        <begin position="239"/>
        <end position="257"/>
    </location>
</feature>
<protein>
    <submittedName>
        <fullName evidence="2">ABC transporter permease</fullName>
    </submittedName>
</protein>
<evidence type="ECO:0000313" key="2">
    <source>
        <dbReference type="EMBL" id="MFC5297323.1"/>
    </source>
</evidence>
<keyword evidence="1" id="KW-0812">Transmembrane</keyword>
<reference evidence="3" key="1">
    <citation type="journal article" date="2019" name="Int. J. Syst. Evol. Microbiol.">
        <title>The Global Catalogue of Microorganisms (GCM) 10K type strain sequencing project: providing services to taxonomists for standard genome sequencing and annotation.</title>
        <authorList>
            <consortium name="The Broad Institute Genomics Platform"/>
            <consortium name="The Broad Institute Genome Sequencing Center for Infectious Disease"/>
            <person name="Wu L."/>
            <person name="Ma J."/>
        </authorList>
    </citation>
    <scope>NUCLEOTIDE SEQUENCE [LARGE SCALE GENOMIC DNA]</scope>
    <source>
        <strain evidence="3">CGMCC 1.16455</strain>
    </source>
</reference>
<dbReference type="RefSeq" id="WP_343924229.1">
    <property type="nucleotide sequence ID" value="NZ_BAAAIR010000038.1"/>
</dbReference>
<proteinExistence type="predicted"/>
<dbReference type="Proteomes" id="UP001595937">
    <property type="component" value="Unassembled WGS sequence"/>
</dbReference>
<sequence>MSARTTDRTADPAAVATAMGARVRTETADVFSAIGRWRIPELILFFGLIFEGALFGLPLPFNQLVMMAIIGLGLTRRPQADLGRLQLIVPIFAIALFYIAMISMFADPTDLASDWKRRLIRLTLTAVLVLILATGRIDFRSAIAGLGIGMLFNAVAFYVGLAPDNYGGALSGYFMDKNVAGMAYAVFGVLMLAVIDKRWLKVVLLLAFAVLVWKTGSRTSISALSAGVLWVVLAPRLAVVGRWALGLAVYLGVRLLAEDFSQIGMFSDRDGSDALRSRIDAASEIKVDGAGFFGSGLGEAYIVFPDAPMKVWFFHNSYWSALVEGGWPWLLLVLGITVVFALRPFTRDLNRQEIAVQAATIALLVCAWRLGEVLFTIQWGVVIAFAIYLRASRAASSDDDTESTGTRSARSPA</sequence>
<feature type="transmembrane region" description="Helical" evidence="1">
    <location>
        <begin position="179"/>
        <end position="195"/>
    </location>
</feature>
<evidence type="ECO:0000256" key="1">
    <source>
        <dbReference type="SAM" id="Phobius"/>
    </source>
</evidence>
<dbReference type="EMBL" id="JBHSLN010000020">
    <property type="protein sequence ID" value="MFC5297323.1"/>
    <property type="molecule type" value="Genomic_DNA"/>
</dbReference>
<evidence type="ECO:0000313" key="3">
    <source>
        <dbReference type="Proteomes" id="UP001595937"/>
    </source>
</evidence>
<feature type="transmembrane region" description="Helical" evidence="1">
    <location>
        <begin position="87"/>
        <end position="106"/>
    </location>
</feature>
<gene>
    <name evidence="2" type="ORF">ACFPK8_07350</name>
</gene>
<keyword evidence="1" id="KW-0472">Membrane</keyword>
<organism evidence="2 3">
    <name type="scientific">Brachybacterium tyrofermentans</name>
    <dbReference type="NCBI Taxonomy" id="47848"/>
    <lineage>
        <taxon>Bacteria</taxon>
        <taxon>Bacillati</taxon>
        <taxon>Actinomycetota</taxon>
        <taxon>Actinomycetes</taxon>
        <taxon>Micrococcales</taxon>
        <taxon>Dermabacteraceae</taxon>
        <taxon>Brachybacterium</taxon>
    </lineage>
</organism>
<name>A0ABW0FDR6_9MICO</name>
<comment type="caution">
    <text evidence="2">The sequence shown here is derived from an EMBL/GenBank/DDBJ whole genome shotgun (WGS) entry which is preliminary data.</text>
</comment>
<keyword evidence="3" id="KW-1185">Reference proteome</keyword>